<evidence type="ECO:0000256" key="6">
    <source>
        <dbReference type="ARBA" id="ARBA00022490"/>
    </source>
</evidence>
<comment type="subcellular location">
    <subcellularLocation>
        <location evidence="2">Cell membrane</location>
        <topology evidence="2">Multi-pass membrane protein</topology>
    </subcellularLocation>
    <subcellularLocation>
        <location evidence="1">Cytoplasm</location>
        <location evidence="1">Cytosol</location>
    </subcellularLocation>
</comment>
<name>A6HS22_RAT</name>
<evidence type="ECO:0000256" key="11">
    <source>
        <dbReference type="ARBA" id="ARBA00023288"/>
    </source>
</evidence>
<dbReference type="GeneID" id="315084"/>
<dbReference type="OMA" id="WTLLEEC"/>
<evidence type="ECO:0000256" key="3">
    <source>
        <dbReference type="ARBA" id="ARBA00009279"/>
    </source>
</evidence>
<dbReference type="EMBL" id="CH473950">
    <property type="protein sequence ID" value="EDM16048.1"/>
    <property type="molecule type" value="Genomic_DNA"/>
</dbReference>
<keyword evidence="11" id="KW-0449">Lipoprotein</keyword>
<comment type="similarity">
    <text evidence="3">Belongs to the gasdermin family.</text>
</comment>
<evidence type="ECO:0000259" key="12">
    <source>
        <dbReference type="Pfam" id="PF04598"/>
    </source>
</evidence>
<dbReference type="PANTHER" id="PTHR16399">
    <property type="entry name" value="GASDERMIN"/>
    <property type="match status" value="1"/>
</dbReference>
<dbReference type="InterPro" id="IPR040460">
    <property type="entry name" value="Gasdermin_pore"/>
</dbReference>
<dbReference type="PANTHER" id="PTHR16399:SF15">
    <property type="entry name" value="GASDERMIN-D"/>
    <property type="match status" value="1"/>
</dbReference>
<evidence type="ECO:0000256" key="5">
    <source>
        <dbReference type="ARBA" id="ARBA00022475"/>
    </source>
</evidence>
<protein>
    <submittedName>
        <fullName evidence="14">Gasdermin domain containing 1 (Predicted), isoform CRA_a</fullName>
    </submittedName>
</protein>
<dbReference type="RefSeq" id="NP_001387922.1">
    <property type="nucleotide sequence ID" value="NM_001400993.1"/>
</dbReference>
<dbReference type="RefSeq" id="NP_001387923.1">
    <property type="nucleotide sequence ID" value="NM_001400994.1"/>
</dbReference>
<keyword evidence="6" id="KW-0963">Cytoplasm</keyword>
<organism evidence="14">
    <name type="scientific">Rattus norvegicus</name>
    <name type="common">Rat</name>
    <dbReference type="NCBI Taxonomy" id="10116"/>
    <lineage>
        <taxon>Eukaryota</taxon>
        <taxon>Metazoa</taxon>
        <taxon>Chordata</taxon>
        <taxon>Craniata</taxon>
        <taxon>Vertebrata</taxon>
        <taxon>Euteleostomi</taxon>
        <taxon>Mammalia</taxon>
        <taxon>Eutheria</taxon>
        <taxon>Euarchontoglires</taxon>
        <taxon>Glires</taxon>
        <taxon>Rodentia</taxon>
        <taxon>Myomorpha</taxon>
        <taxon>Muroidea</taxon>
        <taxon>Muridae</taxon>
        <taxon>Murinae</taxon>
        <taxon>Rattus</taxon>
    </lineage>
</organism>
<keyword evidence="8" id="KW-0812">Transmembrane</keyword>
<evidence type="ECO:0000256" key="2">
    <source>
        <dbReference type="ARBA" id="ARBA00004651"/>
    </source>
</evidence>
<evidence type="ECO:0000313" key="14">
    <source>
        <dbReference type="EMBL" id="EDM16048.1"/>
    </source>
</evidence>
<reference evidence="14" key="1">
    <citation type="journal article" date="2005" name="Genome Res.">
        <title>Gene and alternative splicing annotation with AIR.</title>
        <authorList>
            <person name="Florea L."/>
            <person name="Di Francesco V."/>
            <person name="Miller J."/>
            <person name="Turner R."/>
            <person name="Yao A."/>
            <person name="Harris M."/>
            <person name="Walenz B."/>
            <person name="Mobarry C."/>
            <person name="Merkulov G.V."/>
            <person name="Charlab R."/>
            <person name="Dew I."/>
            <person name="Deng Z."/>
            <person name="Istrail S."/>
            <person name="Li P."/>
            <person name="Sutton G."/>
        </authorList>
    </citation>
    <scope>NUCLEOTIDE SEQUENCE</scope>
    <source>
        <strain evidence="14">BN</strain>
    </source>
</reference>
<evidence type="ECO:0000256" key="7">
    <source>
        <dbReference type="ARBA" id="ARBA00022590"/>
    </source>
</evidence>
<dbReference type="Pfam" id="PF04598">
    <property type="entry name" value="Gasdermin"/>
    <property type="match status" value="1"/>
</dbReference>
<reference evidence="14" key="2">
    <citation type="submission" date="2005-09" db="EMBL/GenBank/DDBJ databases">
        <authorList>
            <person name="Mural R.J."/>
            <person name="Li P.W."/>
            <person name="Adams M.D."/>
            <person name="Amanatides P.G."/>
            <person name="Baden-Tillson H."/>
            <person name="Barnstead M."/>
            <person name="Chin S.H."/>
            <person name="Dew I."/>
            <person name="Evans C.A."/>
            <person name="Ferriera S."/>
            <person name="Flanigan M."/>
            <person name="Fosler C."/>
            <person name="Glodek A."/>
            <person name="Gu Z."/>
            <person name="Holt R.A."/>
            <person name="Jennings D."/>
            <person name="Kraft C.L."/>
            <person name="Lu F."/>
            <person name="Nguyen T."/>
            <person name="Nusskern D.R."/>
            <person name="Pfannkoch C.M."/>
            <person name="Sitter C."/>
            <person name="Sutton G.G."/>
            <person name="Venter J.C."/>
            <person name="Wang Z."/>
            <person name="Woodage T."/>
            <person name="Zheng X.H."/>
            <person name="Zhong F."/>
        </authorList>
    </citation>
    <scope>NUCLEOTIDE SEQUENCE</scope>
    <source>
        <strain evidence="14">BN</strain>
    </source>
</reference>
<dbReference type="InterPro" id="IPR041263">
    <property type="entry name" value="Gasdermin_PUB"/>
</dbReference>
<dbReference type="SMR" id="A6HS22"/>
<dbReference type="AlphaFoldDB" id="A6HS22"/>
<dbReference type="GO" id="GO:0005829">
    <property type="term" value="C:cytosol"/>
    <property type="evidence" value="ECO:0007669"/>
    <property type="project" value="UniProtKB-SubCell"/>
</dbReference>
<evidence type="ECO:0000256" key="9">
    <source>
        <dbReference type="ARBA" id="ARBA00023136"/>
    </source>
</evidence>
<keyword evidence="4" id="KW-1134">Transmembrane beta strand</keyword>
<sequence length="488" mass="53213">MPSAFAGVVKNVIKEVGGSGGELIPVDCLRNSTSFKPYCLLSRKLSSSWFWKPRYTCVNLSIKDILEPSAPEPEPECFGNFQVSDVVDGNIQGSVTLSGTGQGKISGGAAVSGSSSASMNVCMLRVTQQTWEIMQRERHLQQPENKILQQLRNRGDDVFVVTEVLQTKEEVQITQVHSHEGSGQFTLPGASCLQGEGKGHQSRKKMVTIPAGSILAFRVAQLLIGSEWDILLISNEKKRTFELPSSGHKGAVGQRRHDFSLLAVLHSIGERLSLKSDGTNEEEVIREDFQGLRAEVEAGSSELRSLEMELRQQLLVDIGRILQDQPSMEALEASLEQGLCSGEQVEPLEGPAGSILECLVLDSGELVPELAAPVFYLLGALAGLSETQQQLLATKALEATVLSKELELVKHVLEQSTPWQEQRSVPLPSRLLGDSWDEEALTWVLLEECGLTLQVEPPQVYWEPTSQGPICALYASLALLSSLGQKSC</sequence>
<dbReference type="RGD" id="1307261">
    <property type="gene designation" value="Gsdmd"/>
</dbReference>
<evidence type="ECO:0000256" key="4">
    <source>
        <dbReference type="ARBA" id="ARBA00022452"/>
    </source>
</evidence>
<dbReference type="GO" id="GO:0012501">
    <property type="term" value="P:programmed cell death"/>
    <property type="evidence" value="ECO:0007669"/>
    <property type="project" value="UniProtKB-KW"/>
</dbReference>
<dbReference type="Pfam" id="PF17708">
    <property type="entry name" value="Gasdermin_C"/>
    <property type="match status" value="1"/>
</dbReference>
<dbReference type="KEGG" id="rno:315084"/>
<evidence type="ECO:0000256" key="1">
    <source>
        <dbReference type="ARBA" id="ARBA00004514"/>
    </source>
</evidence>
<keyword evidence="10" id="KW-0564">Palmitate</keyword>
<evidence type="ECO:0000256" key="10">
    <source>
        <dbReference type="ARBA" id="ARBA00023139"/>
    </source>
</evidence>
<keyword evidence="9" id="KW-0472">Membrane</keyword>
<evidence type="ECO:0000259" key="13">
    <source>
        <dbReference type="Pfam" id="PF17708"/>
    </source>
</evidence>
<feature type="domain" description="Gasdermin pore forming" evidence="12">
    <location>
        <begin position="4"/>
        <end position="242"/>
    </location>
</feature>
<dbReference type="InterPro" id="IPR007677">
    <property type="entry name" value="Gasdermin"/>
</dbReference>
<feature type="domain" description="Gasdermin PUB" evidence="13">
    <location>
        <begin position="288"/>
        <end position="459"/>
    </location>
</feature>
<dbReference type="Proteomes" id="UP000234681">
    <property type="component" value="Chromosome 7"/>
</dbReference>
<evidence type="ECO:0000256" key="8">
    <source>
        <dbReference type="ARBA" id="ARBA00022692"/>
    </source>
</evidence>
<dbReference type="GO" id="GO:0005886">
    <property type="term" value="C:plasma membrane"/>
    <property type="evidence" value="ECO:0007669"/>
    <property type="project" value="UniProtKB-SubCell"/>
</dbReference>
<keyword evidence="5" id="KW-1003">Cell membrane</keyword>
<keyword evidence="7" id="KW-1210">Necrosis</keyword>
<dbReference type="CTD" id="79792"/>
<dbReference type="AGR" id="RGD:1307261"/>
<evidence type="ECO:0000313" key="15">
    <source>
        <dbReference type="RGD" id="1307261"/>
    </source>
</evidence>
<accession>A6HS22</accession>
<proteinExistence type="inferred from homology"/>
<gene>
    <name evidence="15" type="primary">Gsdmd</name>
    <name evidence="14" type="synonym">Gsdmdc1_predicted</name>
    <name evidence="14" type="ORF">rCG_59487</name>
</gene>